<dbReference type="EC" id="2.5.1.46" evidence="6 11"/>
<dbReference type="Gene3D" id="3.40.910.10">
    <property type="entry name" value="Deoxyhypusine synthase"/>
    <property type="match status" value="1"/>
</dbReference>
<keyword evidence="8 11" id="KW-0520">NAD</keyword>
<evidence type="ECO:0000256" key="7">
    <source>
        <dbReference type="ARBA" id="ARBA00022679"/>
    </source>
</evidence>
<evidence type="ECO:0000256" key="1">
    <source>
        <dbReference type="ARBA" id="ARBA00000952"/>
    </source>
</evidence>
<comment type="caution">
    <text evidence="12">The sequence shown here is derived from an EMBL/GenBank/DDBJ whole genome shotgun (WGS) entry which is preliminary data.</text>
</comment>
<accession>A0A520KDZ4</accession>
<evidence type="ECO:0000313" key="14">
    <source>
        <dbReference type="Proteomes" id="UP000316080"/>
    </source>
</evidence>
<feature type="active site" description="Nucleophile" evidence="11">
    <location>
        <position position="287"/>
    </location>
</feature>
<dbReference type="EMBL" id="RXIH01000046">
    <property type="protein sequence ID" value="RZN55228.1"/>
    <property type="molecule type" value="Genomic_DNA"/>
</dbReference>
<evidence type="ECO:0000256" key="2">
    <source>
        <dbReference type="ARBA" id="ARBA00001911"/>
    </source>
</evidence>
<dbReference type="GO" id="GO:0034038">
    <property type="term" value="F:deoxyhypusine synthase activity"/>
    <property type="evidence" value="ECO:0007669"/>
    <property type="project" value="UniProtKB-UniRule"/>
</dbReference>
<dbReference type="UniPathway" id="UPA00354"/>
<dbReference type="Proteomes" id="UP000317265">
    <property type="component" value="Unassembled WGS sequence"/>
</dbReference>
<dbReference type="Pfam" id="PF01916">
    <property type="entry name" value="DS"/>
    <property type="match status" value="1"/>
</dbReference>
<dbReference type="InterPro" id="IPR022899">
    <property type="entry name" value="Deoxyhypus_synthase_arc"/>
</dbReference>
<dbReference type="NCBIfam" id="NF002294">
    <property type="entry name" value="PRK01221.1"/>
    <property type="match status" value="1"/>
</dbReference>
<evidence type="ECO:0000256" key="9">
    <source>
        <dbReference type="ARBA" id="ARBA00023256"/>
    </source>
</evidence>
<comment type="similarity">
    <text evidence="5 11">Belongs to the deoxyhypusine synthase family.</text>
</comment>
<proteinExistence type="inferred from homology"/>
<evidence type="ECO:0000256" key="6">
    <source>
        <dbReference type="ARBA" id="ARBA00012683"/>
    </source>
</evidence>
<evidence type="ECO:0000256" key="4">
    <source>
        <dbReference type="ARBA" id="ARBA00005041"/>
    </source>
</evidence>
<reference evidence="12 14" key="2">
    <citation type="journal article" date="2019" name="Nat. Microbiol.">
        <title>Wide diversity of methane and short-chain alkane metabolisms in uncultured archaea.</title>
        <authorList>
            <person name="Borrel G."/>
            <person name="Adam P.S."/>
            <person name="McKay L.J."/>
            <person name="Chen L.X."/>
            <person name="Sierra-Garcia I.N."/>
            <person name="Sieber C.M."/>
            <person name="Letourneur Q."/>
            <person name="Ghozlane A."/>
            <person name="Andersen G.L."/>
            <person name="Li W.J."/>
            <person name="Hallam S.J."/>
            <person name="Muyzer G."/>
            <person name="de Oliveira V.M."/>
            <person name="Inskeep W.P."/>
            <person name="Banfield J.F."/>
            <person name="Gribaldo S."/>
        </authorList>
    </citation>
    <scope>NUCLEOTIDE SEQUENCE [LARGE SCALE GENOMIC DNA]</scope>
    <source>
        <strain evidence="12">Verst-YHS</strain>
    </source>
</reference>
<dbReference type="EMBL" id="QNVI01000041">
    <property type="protein sequence ID" value="TDA38853.1"/>
    <property type="molecule type" value="Genomic_DNA"/>
</dbReference>
<evidence type="ECO:0000256" key="3">
    <source>
        <dbReference type="ARBA" id="ARBA00002823"/>
    </source>
</evidence>
<comment type="cofactor">
    <cofactor evidence="2 11">
        <name>NAD(+)</name>
        <dbReference type="ChEBI" id="CHEBI:57540"/>
    </cofactor>
</comment>
<dbReference type="HAMAP" id="MF_00153">
    <property type="entry name" value="DHS"/>
    <property type="match status" value="1"/>
</dbReference>
<dbReference type="PANTHER" id="PTHR11703">
    <property type="entry name" value="DEOXYHYPUSINE SYNTHASE"/>
    <property type="match status" value="1"/>
</dbReference>
<dbReference type="FunFam" id="3.40.910.10:FF:000010">
    <property type="entry name" value="Deoxyhypusine synthase"/>
    <property type="match status" value="1"/>
</dbReference>
<evidence type="ECO:0000256" key="11">
    <source>
        <dbReference type="HAMAP-Rule" id="MF_00153"/>
    </source>
</evidence>
<dbReference type="GO" id="GO:0005737">
    <property type="term" value="C:cytoplasm"/>
    <property type="evidence" value="ECO:0007669"/>
    <property type="project" value="TreeGrafter"/>
</dbReference>
<evidence type="ECO:0000313" key="13">
    <source>
        <dbReference type="EMBL" id="TDA38853.1"/>
    </source>
</evidence>
<dbReference type="InterPro" id="IPR002773">
    <property type="entry name" value="Deoxyhypusine_synthase"/>
</dbReference>
<protein>
    <recommendedName>
        <fullName evidence="10 11">Probable deoxyhypusine synthase</fullName>
        <shortName evidence="11">DHS</shortName>
        <ecNumber evidence="6 11">2.5.1.46</ecNumber>
    </recommendedName>
</protein>
<dbReference type="InterPro" id="IPR036982">
    <property type="entry name" value="Deoxyhypusine_synthase_sf"/>
</dbReference>
<dbReference type="SUPFAM" id="SSF52467">
    <property type="entry name" value="DHS-like NAD/FAD-binding domain"/>
    <property type="match status" value="1"/>
</dbReference>
<reference evidence="13 15" key="1">
    <citation type="journal article" date="2019" name="Nat. Microbiol.">
        <title>Expanding anaerobic alkane metabolism in the domain of Archaea.</title>
        <authorList>
            <person name="Wang Y."/>
            <person name="Wegener G."/>
            <person name="Hou J."/>
            <person name="Wang F."/>
            <person name="Xiao X."/>
        </authorList>
    </citation>
    <scope>NUCLEOTIDE SEQUENCE [LARGE SCALE GENOMIC DNA]</scope>
    <source>
        <strain evidence="13">WYZ-LMO11</strain>
    </source>
</reference>
<evidence type="ECO:0000256" key="5">
    <source>
        <dbReference type="ARBA" id="ARBA00009892"/>
    </source>
</evidence>
<comment type="pathway">
    <text evidence="4 11">Protein modification; eIF5A hypusination.</text>
</comment>
<dbReference type="InterPro" id="IPR029035">
    <property type="entry name" value="DHS-like_NAD/FAD-binding_dom"/>
</dbReference>
<comment type="function">
    <text evidence="3 11">Catalyzes the NAD-dependent oxidative cleavage of spermidine and the subsequent transfer of the butylamine moiety of spermidine to the epsilon-amino group of a specific lysine residue of the eIF-5A precursor protein to form the intermediate deoxyhypusine residue.</text>
</comment>
<dbReference type="PANTHER" id="PTHR11703:SF0">
    <property type="entry name" value="DEOXYHYPUSINE SYNTHASE"/>
    <property type="match status" value="1"/>
</dbReference>
<dbReference type="AlphaFoldDB" id="A0A520KDZ4"/>
<organism evidence="12 14">
    <name type="scientific">Thermoproteota archaeon</name>
    <dbReference type="NCBI Taxonomy" id="2056631"/>
    <lineage>
        <taxon>Archaea</taxon>
        <taxon>Thermoproteota</taxon>
    </lineage>
</organism>
<gene>
    <name evidence="11" type="primary">dys</name>
    <name evidence="13" type="ORF">DSO09_03140</name>
    <name evidence="12" type="ORF">EF809_05760</name>
</gene>
<name>A0A520KDZ4_9CREN</name>
<keyword evidence="7 11" id="KW-0808">Transferase</keyword>
<sequence length="313" mass="35323">MKEDIRKEIIKEKVEDLLLEKDLKVNELVNKFKNLGGFMAPRIYKAVEIMKEMISSNSTNFLSFTGNLIATGIRGVISQLIRKRIFHVVITTCGAIDHDIARSFGAKYSCGEFEYDDVFLNKIEIHRLGNVLIPLEDYGPLIEKIVRKYLPEIIKDKEEISPSELLREFGSKIEDKNSILRAAYEANVPIFVPGIIDGAFGTNLFFYSKMNKLKLNLFKDMEILLNIVFDSKKTGALIIGGGISKHHVIWWNQFKEGLDYCIYITTAMEYDGSLSGAMPREAISWGKIKPTAKHIAIIGEASIILPLIASCII</sequence>
<evidence type="ECO:0000313" key="12">
    <source>
        <dbReference type="EMBL" id="RZN55228.1"/>
    </source>
</evidence>
<evidence type="ECO:0000256" key="8">
    <source>
        <dbReference type="ARBA" id="ARBA00023027"/>
    </source>
</evidence>
<evidence type="ECO:0000313" key="15">
    <source>
        <dbReference type="Proteomes" id="UP000317265"/>
    </source>
</evidence>
<evidence type="ECO:0000256" key="10">
    <source>
        <dbReference type="ARBA" id="ARBA00039467"/>
    </source>
</evidence>
<keyword evidence="9 11" id="KW-0386">Hypusine biosynthesis</keyword>
<dbReference type="Proteomes" id="UP000316080">
    <property type="component" value="Unassembled WGS sequence"/>
</dbReference>
<comment type="catalytic activity">
    <reaction evidence="1 11">
        <text>[eIF5A protein]-L-lysine + spermidine = [eIF5A protein]-deoxyhypusine + propane-1,3-diamine</text>
        <dbReference type="Rhea" id="RHEA:33299"/>
        <dbReference type="Rhea" id="RHEA-COMP:10143"/>
        <dbReference type="Rhea" id="RHEA-COMP:10144"/>
        <dbReference type="ChEBI" id="CHEBI:29969"/>
        <dbReference type="ChEBI" id="CHEBI:57484"/>
        <dbReference type="ChEBI" id="CHEBI:57834"/>
        <dbReference type="ChEBI" id="CHEBI:82657"/>
        <dbReference type="EC" id="2.5.1.46"/>
    </reaction>
</comment>